<dbReference type="GO" id="GO:0006935">
    <property type="term" value="P:chemotaxis"/>
    <property type="evidence" value="ECO:0007669"/>
    <property type="project" value="UniProtKB-KW"/>
</dbReference>
<gene>
    <name evidence="9" type="primary">mcpA</name>
    <name evidence="9" type="ORF">AGA_187</name>
</gene>
<evidence type="ECO:0000256" key="1">
    <source>
        <dbReference type="ARBA" id="ARBA00004370"/>
    </source>
</evidence>
<feature type="region of interest" description="Disordered" evidence="5">
    <location>
        <begin position="453"/>
        <end position="516"/>
    </location>
</feature>
<dbReference type="GO" id="GO:0016020">
    <property type="term" value="C:membrane"/>
    <property type="evidence" value="ECO:0007669"/>
    <property type="project" value="UniProtKB-SubCell"/>
</dbReference>
<proteinExistence type="inferred from homology"/>
<keyword evidence="6" id="KW-1133">Transmembrane helix</keyword>
<comment type="similarity">
    <text evidence="3">Belongs to the methyl-accepting chemotaxis (MCP) protein family.</text>
</comment>
<evidence type="ECO:0000313" key="10">
    <source>
        <dbReference type="Proteomes" id="UP000068250"/>
    </source>
</evidence>
<dbReference type="AlphaFoldDB" id="A0A0U5F0U5"/>
<evidence type="ECO:0000259" key="8">
    <source>
        <dbReference type="PROSITE" id="PS50885"/>
    </source>
</evidence>
<comment type="subcellular location">
    <subcellularLocation>
        <location evidence="1">Membrane</location>
    </subcellularLocation>
</comment>
<keyword evidence="6" id="KW-0472">Membrane</keyword>
<evidence type="ECO:0000256" key="3">
    <source>
        <dbReference type="ARBA" id="ARBA00029447"/>
    </source>
</evidence>
<dbReference type="GO" id="GO:0007165">
    <property type="term" value="P:signal transduction"/>
    <property type="evidence" value="ECO:0007669"/>
    <property type="project" value="UniProtKB-KW"/>
</dbReference>
<feature type="region of interest" description="Disordered" evidence="5">
    <location>
        <begin position="125"/>
        <end position="145"/>
    </location>
</feature>
<feature type="transmembrane region" description="Helical" evidence="6">
    <location>
        <begin position="47"/>
        <end position="68"/>
    </location>
</feature>
<evidence type="ECO:0000256" key="5">
    <source>
        <dbReference type="SAM" id="MobiDB-lite"/>
    </source>
</evidence>
<keyword evidence="4" id="KW-0807">Transducer</keyword>
<dbReference type="InterPro" id="IPR004089">
    <property type="entry name" value="MCPsignal_dom"/>
</dbReference>
<dbReference type="Gene3D" id="1.10.287.950">
    <property type="entry name" value="Methyl-accepting chemotaxis protein"/>
    <property type="match status" value="1"/>
</dbReference>
<dbReference type="FunFam" id="1.10.287.950:FF:000001">
    <property type="entry name" value="Methyl-accepting chemotaxis sensory transducer"/>
    <property type="match status" value="1"/>
</dbReference>
<sequence>MLQWLNKDAPFRDKIRVVMLCLEAYFMFQIIVETVGFFWHAPAHYTYIINMAALIFGQLVVLQIWRWFTSLITEPVEKLVTMGEELGSGVSHTSVPFLKNKDCVGRLARIIARFSRMVDEQATARERQEKMASEIQGALSNSQDRDKHTHLVIERLGQALADMAQGDLRARIDDPIFDGEFAPLRDAFNHSATRLNEALCAVASNSDLISTGAAEISTASDDLAKRTEKQAANLGQAASSVRTITEGVQSNAKACADANAESQQALEKVKAATTVMTETTKAMDGIKSSSDAIGEIISVIDGIAFQTNVLALNAGVEAARAGEAGRGFAVVAQEVRSLAEQSATSASEIKRLISVAAEQVTKGVDLVQQTGRYLNDFAGSTQNIATRVEEISASTQDQAQRLSEVTSSIGGMDQVTQQNAAMVEETTAASHNLTAETRTLAATLSRFKMDTTAGRSNRAARPALAAPRAAARPKPSSPARVAAPVSTPTPHPWRRLRRQQPCPRHPPMPGGKSFNGHYSSMSGVCAPLPVRLTRERTVG</sequence>
<dbReference type="InterPro" id="IPR051310">
    <property type="entry name" value="MCP_chemotaxis"/>
</dbReference>
<feature type="transmembrane region" description="Helical" evidence="6">
    <location>
        <begin position="20"/>
        <end position="41"/>
    </location>
</feature>
<dbReference type="SUPFAM" id="SSF58104">
    <property type="entry name" value="Methyl-accepting chemotaxis protein (MCP) signaling domain"/>
    <property type="match status" value="1"/>
</dbReference>
<dbReference type="EMBL" id="LN609302">
    <property type="protein sequence ID" value="CEF53386.1"/>
    <property type="molecule type" value="Genomic_DNA"/>
</dbReference>
<accession>A0A0U5F0U5</accession>
<keyword evidence="6" id="KW-0812">Transmembrane</keyword>
<feature type="domain" description="Methyl-accepting transducer" evidence="7">
    <location>
        <begin position="205"/>
        <end position="434"/>
    </location>
</feature>
<dbReference type="Proteomes" id="UP000068250">
    <property type="component" value="Chromosome I"/>
</dbReference>
<evidence type="ECO:0000256" key="2">
    <source>
        <dbReference type="ARBA" id="ARBA00022500"/>
    </source>
</evidence>
<dbReference type="CDD" id="cd11386">
    <property type="entry name" value="MCP_signal"/>
    <property type="match status" value="1"/>
</dbReference>
<dbReference type="SMART" id="SM00283">
    <property type="entry name" value="MA"/>
    <property type="match status" value="1"/>
</dbReference>
<dbReference type="STRING" id="431306.AGA_187"/>
<evidence type="ECO:0000259" key="7">
    <source>
        <dbReference type="PROSITE" id="PS50111"/>
    </source>
</evidence>
<dbReference type="InterPro" id="IPR003660">
    <property type="entry name" value="HAMP_dom"/>
</dbReference>
<reference evidence="10" key="1">
    <citation type="submission" date="2014-09" db="EMBL/GenBank/DDBJ databases">
        <authorList>
            <person name="Illeghems K.G."/>
        </authorList>
    </citation>
    <scope>NUCLEOTIDE SEQUENCE [LARGE SCALE GENOMIC DNA]</scope>
    <source>
        <strain evidence="10">LMG 23848T</strain>
    </source>
</reference>
<name>A0A0U5F0U5_9PROT</name>
<feature type="domain" description="HAMP" evidence="8">
    <location>
        <begin position="153"/>
        <end position="200"/>
    </location>
</feature>
<dbReference type="Pfam" id="PF00672">
    <property type="entry name" value="HAMP"/>
    <property type="match status" value="1"/>
</dbReference>
<keyword evidence="2" id="KW-0145">Chemotaxis</keyword>
<protein>
    <submittedName>
        <fullName evidence="9">Methyl-accepting chemotaxis sensory transducer</fullName>
    </submittedName>
</protein>
<dbReference type="PROSITE" id="PS50885">
    <property type="entry name" value="HAMP"/>
    <property type="match status" value="1"/>
</dbReference>
<dbReference type="PROSITE" id="PS50111">
    <property type="entry name" value="CHEMOTAXIS_TRANSDUC_2"/>
    <property type="match status" value="1"/>
</dbReference>
<feature type="compositionally biased region" description="Low complexity" evidence="5">
    <location>
        <begin position="455"/>
        <end position="484"/>
    </location>
</feature>
<organism evidence="9 10">
    <name type="scientific">Acetobacter ghanensis</name>
    <dbReference type="NCBI Taxonomy" id="431306"/>
    <lineage>
        <taxon>Bacteria</taxon>
        <taxon>Pseudomonadati</taxon>
        <taxon>Pseudomonadota</taxon>
        <taxon>Alphaproteobacteria</taxon>
        <taxon>Acetobacterales</taxon>
        <taxon>Acetobacteraceae</taxon>
        <taxon>Acetobacter</taxon>
    </lineage>
</organism>
<dbReference type="SMART" id="SM00304">
    <property type="entry name" value="HAMP"/>
    <property type="match status" value="2"/>
</dbReference>
<dbReference type="RefSeq" id="WP_231945866.1">
    <property type="nucleotide sequence ID" value="NZ_LN609302.1"/>
</dbReference>
<dbReference type="PANTHER" id="PTHR43531">
    <property type="entry name" value="PROTEIN ICFG"/>
    <property type="match status" value="1"/>
</dbReference>
<dbReference type="PATRIC" id="fig|431306.5.peg.132"/>
<dbReference type="Pfam" id="PF00015">
    <property type="entry name" value="MCPsignal"/>
    <property type="match status" value="1"/>
</dbReference>
<dbReference type="PANTHER" id="PTHR43531:SF11">
    <property type="entry name" value="METHYL-ACCEPTING CHEMOTAXIS PROTEIN 3"/>
    <property type="match status" value="1"/>
</dbReference>
<dbReference type="CDD" id="cd06225">
    <property type="entry name" value="HAMP"/>
    <property type="match status" value="1"/>
</dbReference>
<evidence type="ECO:0000256" key="6">
    <source>
        <dbReference type="SAM" id="Phobius"/>
    </source>
</evidence>
<evidence type="ECO:0000313" key="9">
    <source>
        <dbReference type="EMBL" id="CEF53386.1"/>
    </source>
</evidence>
<evidence type="ECO:0000256" key="4">
    <source>
        <dbReference type="PROSITE-ProRule" id="PRU00284"/>
    </source>
</evidence>